<dbReference type="SMR" id="A0A482X649"/>
<evidence type="ECO:0000256" key="1">
    <source>
        <dbReference type="ARBA" id="ARBA00022723"/>
    </source>
</evidence>
<keyword evidence="1" id="KW-0479">Metal-binding</keyword>
<dbReference type="SUPFAM" id="SSF161219">
    <property type="entry name" value="CHY zinc finger-like"/>
    <property type="match status" value="1"/>
</dbReference>
<accession>A0A482X649</accession>
<dbReference type="InParanoid" id="A0A482X649"/>
<dbReference type="GO" id="GO:0008270">
    <property type="term" value="F:zinc ion binding"/>
    <property type="evidence" value="ECO:0007669"/>
    <property type="project" value="UniProtKB-KW"/>
</dbReference>
<feature type="domain" description="CHY-type" evidence="7">
    <location>
        <begin position="2"/>
        <end position="69"/>
    </location>
</feature>
<dbReference type="PROSITE" id="PS51270">
    <property type="entry name" value="ZF_CTCHY"/>
    <property type="match status" value="1"/>
</dbReference>
<dbReference type="EMBL" id="QKKF02016774">
    <property type="protein sequence ID" value="RZF41385.1"/>
    <property type="molecule type" value="Genomic_DNA"/>
</dbReference>
<keyword evidence="2 4" id="KW-0863">Zinc-finger</keyword>
<dbReference type="Pfam" id="PF13639">
    <property type="entry name" value="zf-RING_2"/>
    <property type="match status" value="1"/>
</dbReference>
<evidence type="ECO:0000256" key="2">
    <source>
        <dbReference type="ARBA" id="ARBA00022771"/>
    </source>
</evidence>
<name>A0A482X649_LAOST</name>
<dbReference type="SMART" id="SM00184">
    <property type="entry name" value="RING"/>
    <property type="match status" value="1"/>
</dbReference>
<evidence type="ECO:0000256" key="3">
    <source>
        <dbReference type="ARBA" id="ARBA00022833"/>
    </source>
</evidence>
<gene>
    <name evidence="9" type="ORF">LSTR_LSTR000099</name>
</gene>
<keyword evidence="3" id="KW-0862">Zinc</keyword>
<dbReference type="InterPro" id="IPR037274">
    <property type="entry name" value="Znf_CHY_sf"/>
</dbReference>
<dbReference type="PANTHER" id="PTHR21319:SF53">
    <property type="entry name" value="RING FINGER AND CHY ZINC FINGER DOMAIN-CONTAINING PROTEIN 1"/>
    <property type="match status" value="1"/>
</dbReference>
<dbReference type="AlphaFoldDB" id="A0A482X649"/>
<dbReference type="STRING" id="195883.A0A482X649"/>
<dbReference type="SUPFAM" id="SSF161245">
    <property type="entry name" value="Zinc hairpin stack"/>
    <property type="match status" value="1"/>
</dbReference>
<dbReference type="Proteomes" id="UP000291343">
    <property type="component" value="Unassembled WGS sequence"/>
</dbReference>
<dbReference type="GO" id="GO:0061630">
    <property type="term" value="F:ubiquitin protein ligase activity"/>
    <property type="evidence" value="ECO:0007669"/>
    <property type="project" value="TreeGrafter"/>
</dbReference>
<dbReference type="PROSITE" id="PS51266">
    <property type="entry name" value="ZF_CHY"/>
    <property type="match status" value="1"/>
</dbReference>
<sequence length="268" mass="30781">MDNQVEDGCNHYKRLSKFVTPCCNKVYTCRFCHDESEKHTLNRKEVTELVCSACSTRQKVQEKCENCSIYFGKYVCLKCKLFDNEDKQQFHCEGCGICRIGGRDRFFHCMKCNMCLPISLQNNHKCVENVSRTACPICLEDIHTSRIPSHIPNCGHLMHRTCYRDLVQSGHFACPICQKSLLNMKGLWEHLDEEVTLSPMPQEYENYIVDILCKDCHEVSSIKFHVVGLKCTGCGSYNTCQTKRQNNPDNSQTNDEESCSTDTESNPQ</sequence>
<dbReference type="OrthoDB" id="411372at2759"/>
<dbReference type="Pfam" id="PF14599">
    <property type="entry name" value="zinc_ribbon_6"/>
    <property type="match status" value="1"/>
</dbReference>
<evidence type="ECO:0000313" key="10">
    <source>
        <dbReference type="Proteomes" id="UP000291343"/>
    </source>
</evidence>
<dbReference type="SUPFAM" id="SSF57850">
    <property type="entry name" value="RING/U-box"/>
    <property type="match status" value="1"/>
</dbReference>
<dbReference type="PROSITE" id="PS50089">
    <property type="entry name" value="ZF_RING_2"/>
    <property type="match status" value="1"/>
</dbReference>
<dbReference type="Gene3D" id="3.30.40.10">
    <property type="entry name" value="Zinc/RING finger domain, C3HC4 (zinc finger)"/>
    <property type="match status" value="1"/>
</dbReference>
<dbReference type="InterPro" id="IPR008913">
    <property type="entry name" value="Znf_CHY"/>
</dbReference>
<evidence type="ECO:0000259" key="6">
    <source>
        <dbReference type="PROSITE" id="PS50089"/>
    </source>
</evidence>
<organism evidence="9 10">
    <name type="scientific">Laodelphax striatellus</name>
    <name type="common">Small brown planthopper</name>
    <name type="synonym">Delphax striatella</name>
    <dbReference type="NCBI Taxonomy" id="195883"/>
    <lineage>
        <taxon>Eukaryota</taxon>
        <taxon>Metazoa</taxon>
        <taxon>Ecdysozoa</taxon>
        <taxon>Arthropoda</taxon>
        <taxon>Hexapoda</taxon>
        <taxon>Insecta</taxon>
        <taxon>Pterygota</taxon>
        <taxon>Neoptera</taxon>
        <taxon>Paraneoptera</taxon>
        <taxon>Hemiptera</taxon>
        <taxon>Auchenorrhyncha</taxon>
        <taxon>Fulgoroidea</taxon>
        <taxon>Delphacidae</taxon>
        <taxon>Criomorphinae</taxon>
        <taxon>Laodelphax</taxon>
    </lineage>
</organism>
<reference evidence="9 10" key="1">
    <citation type="journal article" date="2017" name="Gigascience">
        <title>Genome sequence of the small brown planthopper, Laodelphax striatellus.</title>
        <authorList>
            <person name="Zhu J."/>
            <person name="Jiang F."/>
            <person name="Wang X."/>
            <person name="Yang P."/>
            <person name="Bao Y."/>
            <person name="Zhao W."/>
            <person name="Wang W."/>
            <person name="Lu H."/>
            <person name="Wang Q."/>
            <person name="Cui N."/>
            <person name="Li J."/>
            <person name="Chen X."/>
            <person name="Luo L."/>
            <person name="Yu J."/>
            <person name="Kang L."/>
            <person name="Cui F."/>
        </authorList>
    </citation>
    <scope>NUCLEOTIDE SEQUENCE [LARGE SCALE GENOMIC DNA]</scope>
    <source>
        <strain evidence="9">Lst14</strain>
    </source>
</reference>
<feature type="domain" description="CTCHY-type" evidence="8">
    <location>
        <begin position="71"/>
        <end position="134"/>
    </location>
</feature>
<proteinExistence type="predicted"/>
<feature type="region of interest" description="Disordered" evidence="5">
    <location>
        <begin position="244"/>
        <end position="268"/>
    </location>
</feature>
<comment type="caution">
    <text evidence="9">The sequence shown here is derived from an EMBL/GenBank/DDBJ whole genome shotgun (WGS) entry which is preliminary data.</text>
</comment>
<dbReference type="InterPro" id="IPR037275">
    <property type="entry name" value="Znf_CTCHY_sf"/>
</dbReference>
<feature type="compositionally biased region" description="Polar residues" evidence="5">
    <location>
        <begin position="244"/>
        <end position="253"/>
    </location>
</feature>
<evidence type="ECO:0000259" key="8">
    <source>
        <dbReference type="PROSITE" id="PS51270"/>
    </source>
</evidence>
<feature type="domain" description="RING-type" evidence="6">
    <location>
        <begin position="135"/>
        <end position="178"/>
    </location>
</feature>
<dbReference type="GO" id="GO:0005634">
    <property type="term" value="C:nucleus"/>
    <property type="evidence" value="ECO:0007669"/>
    <property type="project" value="TreeGrafter"/>
</dbReference>
<dbReference type="Gene3D" id="2.20.28.10">
    <property type="match status" value="1"/>
</dbReference>
<dbReference type="GO" id="GO:0016567">
    <property type="term" value="P:protein ubiquitination"/>
    <property type="evidence" value="ECO:0007669"/>
    <property type="project" value="TreeGrafter"/>
</dbReference>
<dbReference type="PANTHER" id="PTHR21319">
    <property type="entry name" value="RING FINGER AND CHY ZINC FINGER DOMAIN-CONTAINING PROTEIN 1"/>
    <property type="match status" value="1"/>
</dbReference>
<evidence type="ECO:0000256" key="4">
    <source>
        <dbReference type="PROSITE-ProRule" id="PRU00601"/>
    </source>
</evidence>
<evidence type="ECO:0000259" key="7">
    <source>
        <dbReference type="PROSITE" id="PS51266"/>
    </source>
</evidence>
<evidence type="ECO:0000256" key="5">
    <source>
        <dbReference type="SAM" id="MobiDB-lite"/>
    </source>
</evidence>
<evidence type="ECO:0000313" key="9">
    <source>
        <dbReference type="EMBL" id="RZF41385.1"/>
    </source>
</evidence>
<evidence type="ECO:0008006" key="11">
    <source>
        <dbReference type="Google" id="ProtNLM"/>
    </source>
</evidence>
<keyword evidence="10" id="KW-1185">Reference proteome</keyword>
<dbReference type="CDD" id="cd16464">
    <property type="entry name" value="RING-H2_Pirh2-like"/>
    <property type="match status" value="1"/>
</dbReference>
<dbReference type="InterPro" id="IPR039512">
    <property type="entry name" value="RCHY1_zinc-ribbon"/>
</dbReference>
<dbReference type="GO" id="GO:0006511">
    <property type="term" value="P:ubiquitin-dependent protein catabolic process"/>
    <property type="evidence" value="ECO:0007669"/>
    <property type="project" value="TreeGrafter"/>
</dbReference>
<dbReference type="FunCoup" id="A0A482X649">
    <property type="interactions" value="1151"/>
</dbReference>
<dbReference type="InterPro" id="IPR013083">
    <property type="entry name" value="Znf_RING/FYVE/PHD"/>
</dbReference>
<dbReference type="InterPro" id="IPR001841">
    <property type="entry name" value="Znf_RING"/>
</dbReference>
<protein>
    <recommendedName>
        <fullName evidence="11">RING finger and CHY zinc finger domain-containing protein 1</fullName>
    </recommendedName>
</protein>
<dbReference type="InterPro" id="IPR017921">
    <property type="entry name" value="Znf_CTCHY"/>
</dbReference>
<dbReference type="Pfam" id="PF05495">
    <property type="entry name" value="zf-CHY"/>
    <property type="match status" value="1"/>
</dbReference>